<comment type="similarity">
    <text evidence="1">Belongs to the glycosyl hydrolase 38 family.</text>
</comment>
<dbReference type="Pfam" id="PF09261">
    <property type="entry name" value="Alpha-mann_mid"/>
    <property type="match status" value="1"/>
</dbReference>
<keyword evidence="3" id="KW-0378">Hydrolase</keyword>
<dbReference type="Pfam" id="PF22907">
    <property type="entry name" value="Ams1-like_1st"/>
    <property type="match status" value="1"/>
</dbReference>
<feature type="domain" description="Glycoside hydrolase family 38 central" evidence="5">
    <location>
        <begin position="519"/>
        <end position="593"/>
    </location>
</feature>
<dbReference type="SUPFAM" id="SSF88688">
    <property type="entry name" value="Families 57/38 glycoside transferase middle domain"/>
    <property type="match status" value="1"/>
</dbReference>
<sequence>MVTHALLAALRARTYAEQVLEPAAFPVDQRLRAEVLRPGRALTAREAAQSEGWQPVEPGWRWGPVWSTAWFRLRGEVREGLDPGQTWLRFCSGTEALLWRDGAPTHGLDENRRRIPIDPVGAPGDAVELLIEADCNRPLGATTFFFDEAEVRRRWAEPNPGRFEGAGLCRRDPVAWRLLHAFLFVADLVEDLGDGTARGDALQAALEHVRTLVDPREPGVGAAAALDHLTGVLANGATDDAGRCFAVGHAHLDTAWLWTTAQTRRKALRTFSTALRTIEDSGSFHFLCSQPQQYAWLEEDSPQLFERVRAAVDAGRWEPLGAMWIEPDANMPSGESLCRQLEQGTRYMESRFGVSGRQRLLYLPDTFGFCASLPQLARLAGLDTFITNKLWWSETTTFPHTTFTWRGLDGSEILAHLTPGQDYNATVHPVELRRGERITAERETAGVDDWLLPYGFGDGGGGPTPEQAWRAELAADAEGLPRVDTRGTAAFCEHLHAEVAAARDAGRELPVHEGELYLELHRGTWTSQASLKQLNAFLEARLRGSEVIAALTGDEDRAATCERVQRTLLLNQFHDILPGSGTREVVEEAVDAYIEALIELDRGWKKDATRPTEVVFNPSTRAQVLCFGEEPLAGLGLTLRTGGSRAVAAGELDDLTLVTDHFRATFDEAGRVRSLVTAAGRELAIDGRPIAALRLHDDRPRRWEAWDIDPEDHARFAELDGPCTKIEPLTGGPGLVFERRLATGTVIKITWRASADGRGLGASIHCTPWKEERKLLRMAFPVAVRADHWKASIPFGFLERPLTLDTPSERARFEVPIQRWMDLSGDDAGLAVLNDSKYGASGAGDTLGLSLLRATRFPDPAADSSLPLSFRIELVPHDGPAPLAEITARAEALPWSGDPARIDVDSARRAGPFELVQVAGGGAAFVSSLRLIDGGLRLRIWEGVGAPVDVSASFPAPVRAARAVDLRGAADPRLAVELKDGRPHLRLAPFQVATLDVELDR</sequence>
<evidence type="ECO:0000256" key="4">
    <source>
        <dbReference type="ARBA" id="ARBA00023295"/>
    </source>
</evidence>
<evidence type="ECO:0000256" key="1">
    <source>
        <dbReference type="ARBA" id="ARBA00009792"/>
    </source>
</evidence>
<dbReference type="InterPro" id="IPR015341">
    <property type="entry name" value="Glyco_hydro_38_cen"/>
</dbReference>
<dbReference type="InterPro" id="IPR011330">
    <property type="entry name" value="Glyco_hydro/deAcase_b/a-brl"/>
</dbReference>
<dbReference type="AlphaFoldDB" id="A0A518BIN3"/>
<dbReference type="Gene3D" id="2.70.98.30">
    <property type="entry name" value="Golgi alpha-mannosidase II, domain 4"/>
    <property type="match status" value="1"/>
</dbReference>
<dbReference type="KEGG" id="pbap:Pla133_19020"/>
<dbReference type="Pfam" id="PF01074">
    <property type="entry name" value="Glyco_hydro_38N"/>
    <property type="match status" value="1"/>
</dbReference>
<evidence type="ECO:0000256" key="3">
    <source>
        <dbReference type="ARBA" id="ARBA00022801"/>
    </source>
</evidence>
<dbReference type="InterPro" id="IPR011013">
    <property type="entry name" value="Gal_mutarotase_sf_dom"/>
</dbReference>
<dbReference type="InterPro" id="IPR000602">
    <property type="entry name" value="Glyco_hydro_38_N"/>
</dbReference>
<dbReference type="InterPro" id="IPR054723">
    <property type="entry name" value="Ams1-like_N"/>
</dbReference>
<dbReference type="GO" id="GO:0004559">
    <property type="term" value="F:alpha-mannosidase activity"/>
    <property type="evidence" value="ECO:0007669"/>
    <property type="project" value="InterPro"/>
</dbReference>
<dbReference type="GO" id="GO:0009313">
    <property type="term" value="P:oligosaccharide catabolic process"/>
    <property type="evidence" value="ECO:0007669"/>
    <property type="project" value="TreeGrafter"/>
</dbReference>
<keyword evidence="2" id="KW-0479">Metal-binding</keyword>
<proteinExistence type="inferred from homology"/>
<dbReference type="PANTHER" id="PTHR46017">
    <property type="entry name" value="ALPHA-MANNOSIDASE 2C1"/>
    <property type="match status" value="1"/>
</dbReference>
<dbReference type="Proteomes" id="UP000316921">
    <property type="component" value="Chromosome"/>
</dbReference>
<evidence type="ECO:0000256" key="2">
    <source>
        <dbReference type="ARBA" id="ARBA00022723"/>
    </source>
</evidence>
<evidence type="ECO:0000313" key="7">
    <source>
        <dbReference type="Proteomes" id="UP000316921"/>
    </source>
</evidence>
<dbReference type="Gene3D" id="3.20.110.10">
    <property type="entry name" value="Glycoside hydrolase 38, N terminal domain"/>
    <property type="match status" value="1"/>
</dbReference>
<dbReference type="Gene3D" id="1.20.1270.50">
    <property type="entry name" value="Glycoside hydrolase family 38, central domain"/>
    <property type="match status" value="1"/>
</dbReference>
<organism evidence="6 7">
    <name type="scientific">Engelhardtia mirabilis</name>
    <dbReference type="NCBI Taxonomy" id="2528011"/>
    <lineage>
        <taxon>Bacteria</taxon>
        <taxon>Pseudomonadati</taxon>
        <taxon>Planctomycetota</taxon>
        <taxon>Planctomycetia</taxon>
        <taxon>Planctomycetia incertae sedis</taxon>
        <taxon>Engelhardtia</taxon>
    </lineage>
</organism>
<dbReference type="InterPro" id="IPR027291">
    <property type="entry name" value="Glyco_hydro_38_N_sf"/>
</dbReference>
<dbReference type="InterPro" id="IPR011682">
    <property type="entry name" value="Glyco_hydro_38_C"/>
</dbReference>
<protein>
    <submittedName>
        <fullName evidence="6">Alpha-mannosidase</fullName>
    </submittedName>
</protein>
<dbReference type="InterPro" id="IPR028995">
    <property type="entry name" value="Glyco_hydro_57/38_cen_sf"/>
</dbReference>
<name>A0A518BIN3_9BACT</name>
<dbReference type="SMART" id="SM00872">
    <property type="entry name" value="Alpha-mann_mid"/>
    <property type="match status" value="1"/>
</dbReference>
<dbReference type="GO" id="GO:0030246">
    <property type="term" value="F:carbohydrate binding"/>
    <property type="evidence" value="ECO:0007669"/>
    <property type="project" value="InterPro"/>
</dbReference>
<dbReference type="Pfam" id="PF07748">
    <property type="entry name" value="Glyco_hydro_38C"/>
    <property type="match status" value="1"/>
</dbReference>
<keyword evidence="4" id="KW-0326">Glycosidase</keyword>
<evidence type="ECO:0000259" key="5">
    <source>
        <dbReference type="SMART" id="SM00872"/>
    </source>
</evidence>
<reference evidence="6 7" key="1">
    <citation type="submission" date="2019-02" db="EMBL/GenBank/DDBJ databases">
        <title>Deep-cultivation of Planctomycetes and their phenomic and genomic characterization uncovers novel biology.</title>
        <authorList>
            <person name="Wiegand S."/>
            <person name="Jogler M."/>
            <person name="Boedeker C."/>
            <person name="Pinto D."/>
            <person name="Vollmers J."/>
            <person name="Rivas-Marin E."/>
            <person name="Kohn T."/>
            <person name="Peeters S.H."/>
            <person name="Heuer A."/>
            <person name="Rast P."/>
            <person name="Oberbeckmann S."/>
            <person name="Bunk B."/>
            <person name="Jeske O."/>
            <person name="Meyerdierks A."/>
            <person name="Storesund J.E."/>
            <person name="Kallscheuer N."/>
            <person name="Luecker S."/>
            <person name="Lage O.M."/>
            <person name="Pohl T."/>
            <person name="Merkel B.J."/>
            <person name="Hornburger P."/>
            <person name="Mueller R.-W."/>
            <person name="Bruemmer F."/>
            <person name="Labrenz M."/>
            <person name="Spormann A.M."/>
            <person name="Op den Camp H."/>
            <person name="Overmann J."/>
            <person name="Amann R."/>
            <person name="Jetten M.S.M."/>
            <person name="Mascher T."/>
            <person name="Medema M.H."/>
            <person name="Devos D.P."/>
            <person name="Kaster A.-K."/>
            <person name="Ovreas L."/>
            <person name="Rohde M."/>
            <person name="Galperin M.Y."/>
            <person name="Jogler C."/>
        </authorList>
    </citation>
    <scope>NUCLEOTIDE SEQUENCE [LARGE SCALE GENOMIC DNA]</scope>
    <source>
        <strain evidence="6 7">Pla133</strain>
    </source>
</reference>
<dbReference type="InterPro" id="IPR037094">
    <property type="entry name" value="Glyco_hydro_38_cen_sf"/>
</dbReference>
<dbReference type="SUPFAM" id="SSF74650">
    <property type="entry name" value="Galactose mutarotase-like"/>
    <property type="match status" value="1"/>
</dbReference>
<dbReference type="SUPFAM" id="SSF88713">
    <property type="entry name" value="Glycoside hydrolase/deacetylase"/>
    <property type="match status" value="1"/>
</dbReference>
<dbReference type="GO" id="GO:0046872">
    <property type="term" value="F:metal ion binding"/>
    <property type="evidence" value="ECO:0007669"/>
    <property type="project" value="UniProtKB-KW"/>
</dbReference>
<evidence type="ECO:0000313" key="6">
    <source>
        <dbReference type="EMBL" id="QDU66826.1"/>
    </source>
</evidence>
<accession>A0A518BIN3</accession>
<dbReference type="CDD" id="cd10789">
    <property type="entry name" value="GH38N_AMII_ER_cytosolic"/>
    <property type="match status" value="1"/>
</dbReference>
<gene>
    <name evidence="6" type="ORF">Pla133_19020</name>
</gene>
<dbReference type="GO" id="GO:0006013">
    <property type="term" value="P:mannose metabolic process"/>
    <property type="evidence" value="ECO:0007669"/>
    <property type="project" value="InterPro"/>
</dbReference>
<dbReference type="PANTHER" id="PTHR46017:SF1">
    <property type="entry name" value="ALPHA-MANNOSIDASE 2C1"/>
    <property type="match status" value="1"/>
</dbReference>
<dbReference type="EMBL" id="CP036287">
    <property type="protein sequence ID" value="QDU66826.1"/>
    <property type="molecule type" value="Genomic_DNA"/>
</dbReference>
<keyword evidence="7" id="KW-1185">Reference proteome</keyword>